<dbReference type="Proteomes" id="UP000320839">
    <property type="component" value="Chromosome"/>
</dbReference>
<dbReference type="AlphaFoldDB" id="A0A518FRE2"/>
<protein>
    <submittedName>
        <fullName evidence="1">Uncharacterized protein</fullName>
    </submittedName>
</protein>
<name>A0A518FRE2_9PLAN</name>
<organism evidence="1 2">
    <name type="scientific">Gimesia panareensis</name>
    <dbReference type="NCBI Taxonomy" id="2527978"/>
    <lineage>
        <taxon>Bacteria</taxon>
        <taxon>Pseudomonadati</taxon>
        <taxon>Planctomycetota</taxon>
        <taxon>Planctomycetia</taxon>
        <taxon>Planctomycetales</taxon>
        <taxon>Planctomycetaceae</taxon>
        <taxon>Gimesia</taxon>
    </lineage>
</organism>
<evidence type="ECO:0000313" key="1">
    <source>
        <dbReference type="EMBL" id="QDV18912.1"/>
    </source>
</evidence>
<accession>A0A518FRE2</accession>
<evidence type="ECO:0000313" key="2">
    <source>
        <dbReference type="Proteomes" id="UP000320839"/>
    </source>
</evidence>
<gene>
    <name evidence="1" type="ORF">Pan153_35730</name>
</gene>
<dbReference type="EMBL" id="CP036317">
    <property type="protein sequence ID" value="QDV18912.1"/>
    <property type="molecule type" value="Genomic_DNA"/>
</dbReference>
<proteinExistence type="predicted"/>
<reference evidence="1 2" key="1">
    <citation type="submission" date="2019-02" db="EMBL/GenBank/DDBJ databases">
        <title>Deep-cultivation of Planctomycetes and their phenomic and genomic characterization uncovers novel biology.</title>
        <authorList>
            <person name="Wiegand S."/>
            <person name="Jogler M."/>
            <person name="Boedeker C."/>
            <person name="Pinto D."/>
            <person name="Vollmers J."/>
            <person name="Rivas-Marin E."/>
            <person name="Kohn T."/>
            <person name="Peeters S.H."/>
            <person name="Heuer A."/>
            <person name="Rast P."/>
            <person name="Oberbeckmann S."/>
            <person name="Bunk B."/>
            <person name="Jeske O."/>
            <person name="Meyerdierks A."/>
            <person name="Storesund J.E."/>
            <person name="Kallscheuer N."/>
            <person name="Luecker S."/>
            <person name="Lage O.M."/>
            <person name="Pohl T."/>
            <person name="Merkel B.J."/>
            <person name="Hornburger P."/>
            <person name="Mueller R.-W."/>
            <person name="Bruemmer F."/>
            <person name="Labrenz M."/>
            <person name="Spormann A.M."/>
            <person name="Op den Camp H."/>
            <person name="Overmann J."/>
            <person name="Amann R."/>
            <person name="Jetten M.S.M."/>
            <person name="Mascher T."/>
            <person name="Medema M.H."/>
            <person name="Devos D.P."/>
            <person name="Kaster A.-K."/>
            <person name="Ovreas L."/>
            <person name="Rohde M."/>
            <person name="Galperin M.Y."/>
            <person name="Jogler C."/>
        </authorList>
    </citation>
    <scope>NUCLEOTIDE SEQUENCE [LARGE SCALE GENOMIC DNA]</scope>
    <source>
        <strain evidence="1 2">Pan153</strain>
    </source>
</reference>
<sequence>MRLLIGQAERKLCCFVKREFYKPFCFQILGIRACRRELCWSRLVKQNAGMHQAYKVRGMPGTLWIQRPPMSDCQQTVRQIEQVIR</sequence>